<comment type="caution">
    <text evidence="1">The sequence shown here is derived from an EMBL/GenBank/DDBJ whole genome shotgun (WGS) entry which is preliminary data.</text>
</comment>
<gene>
    <name evidence="1" type="ORF">C7383_101532</name>
</gene>
<dbReference type="EMBL" id="QGGY01000001">
    <property type="protein sequence ID" value="PWJ79155.1"/>
    <property type="molecule type" value="Genomic_DNA"/>
</dbReference>
<evidence type="ECO:0000313" key="1">
    <source>
        <dbReference type="EMBL" id="PWJ79155.1"/>
    </source>
</evidence>
<keyword evidence="2" id="KW-1185">Reference proteome</keyword>
<dbReference type="AlphaFoldDB" id="A0AB73TAP3"/>
<protein>
    <recommendedName>
        <fullName evidence="3">YolD-like family protein</fullName>
    </recommendedName>
</protein>
<accession>A0AB73TAP3</accession>
<evidence type="ECO:0000313" key="2">
    <source>
        <dbReference type="Proteomes" id="UP000245412"/>
    </source>
</evidence>
<organism evidence="1 2">
    <name type="scientific">Murimonas intestini</name>
    <dbReference type="NCBI Taxonomy" id="1337051"/>
    <lineage>
        <taxon>Bacteria</taxon>
        <taxon>Bacillati</taxon>
        <taxon>Bacillota</taxon>
        <taxon>Clostridia</taxon>
        <taxon>Lachnospirales</taxon>
        <taxon>Lachnospiraceae</taxon>
        <taxon>Murimonas</taxon>
    </lineage>
</organism>
<dbReference type="RefSeq" id="WP_109624819.1">
    <property type="nucleotide sequence ID" value="NZ_JANKBI010000001.1"/>
</dbReference>
<evidence type="ECO:0008006" key="3">
    <source>
        <dbReference type="Google" id="ProtNLM"/>
    </source>
</evidence>
<name>A0AB73TAP3_9FIRM</name>
<dbReference type="Proteomes" id="UP000245412">
    <property type="component" value="Unassembled WGS sequence"/>
</dbReference>
<sequence length="138" mass="15679">MEDTDISRYEDIISLPHHVSASRPNMPIPDRAAQFAPFAALSGHDAAVKETARLTQERRELDEGIREILDEKLRMVQEMLHEDQPQITVTYFCPDERKAGGAYVTVSGQVRKIDLYGHSLIMGDGRQIPIEEIYDIEL</sequence>
<reference evidence="1 2" key="1">
    <citation type="submission" date="2018-05" db="EMBL/GenBank/DDBJ databases">
        <authorList>
            <person name="Goeker M."/>
            <person name="Huntemann M."/>
            <person name="Clum A."/>
            <person name="Pillay M."/>
            <person name="Palaniappan K."/>
            <person name="Varghese N."/>
            <person name="Mikhailova N."/>
            <person name="Stamatis D."/>
            <person name="Reddy T."/>
            <person name="Daum C."/>
            <person name="Shapiro N."/>
            <person name="Ivanova N."/>
            <person name="Kyrpides N."/>
            <person name="Woyke T."/>
        </authorList>
    </citation>
    <scope>NUCLEOTIDE SEQUENCE [LARGE SCALE GENOMIC DNA]</scope>
    <source>
        <strain evidence="1 2">DSM 26524</strain>
    </source>
</reference>
<proteinExistence type="predicted"/>